<keyword evidence="2" id="KW-0812">Transmembrane</keyword>
<evidence type="ECO:0000313" key="3">
    <source>
        <dbReference type="EMBL" id="CAD8826417.1"/>
    </source>
</evidence>
<feature type="transmembrane region" description="Helical" evidence="2">
    <location>
        <begin position="78"/>
        <end position="98"/>
    </location>
</feature>
<accession>A0A7S0ZMG6</accession>
<dbReference type="AlphaFoldDB" id="A0A7S0ZMG6"/>
<evidence type="ECO:0000256" key="2">
    <source>
        <dbReference type="SAM" id="Phobius"/>
    </source>
</evidence>
<dbReference type="EMBL" id="HBFQ01001196">
    <property type="protein sequence ID" value="CAD8826417.1"/>
    <property type="molecule type" value="Transcribed_RNA"/>
</dbReference>
<keyword evidence="2" id="KW-1133">Transmembrane helix</keyword>
<organism evidence="3">
    <name type="scientific">Noctiluca scintillans</name>
    <name type="common">Sea sparkle</name>
    <name type="synonym">Red tide dinoflagellate</name>
    <dbReference type="NCBI Taxonomy" id="2966"/>
    <lineage>
        <taxon>Eukaryota</taxon>
        <taxon>Sar</taxon>
        <taxon>Alveolata</taxon>
        <taxon>Dinophyceae</taxon>
        <taxon>Noctilucales</taxon>
        <taxon>Noctilucaceae</taxon>
        <taxon>Noctiluca</taxon>
    </lineage>
</organism>
<feature type="region of interest" description="Disordered" evidence="1">
    <location>
        <begin position="106"/>
        <end position="157"/>
    </location>
</feature>
<reference evidence="3" key="1">
    <citation type="submission" date="2021-01" db="EMBL/GenBank/DDBJ databases">
        <authorList>
            <person name="Corre E."/>
            <person name="Pelletier E."/>
            <person name="Niang G."/>
            <person name="Scheremetjew M."/>
            <person name="Finn R."/>
            <person name="Kale V."/>
            <person name="Holt S."/>
            <person name="Cochrane G."/>
            <person name="Meng A."/>
            <person name="Brown T."/>
            <person name="Cohen L."/>
        </authorList>
    </citation>
    <scope>NUCLEOTIDE SEQUENCE</scope>
</reference>
<gene>
    <name evidence="3" type="ORF">NSCI0253_LOCUS763</name>
</gene>
<feature type="transmembrane region" description="Helical" evidence="2">
    <location>
        <begin position="21"/>
        <end position="43"/>
    </location>
</feature>
<feature type="compositionally biased region" description="Basic residues" evidence="1">
    <location>
        <begin position="139"/>
        <end position="157"/>
    </location>
</feature>
<keyword evidence="2" id="KW-0472">Membrane</keyword>
<protein>
    <submittedName>
        <fullName evidence="3">Uncharacterized protein</fullName>
    </submittedName>
</protein>
<proteinExistence type="predicted"/>
<evidence type="ECO:0000256" key="1">
    <source>
        <dbReference type="SAM" id="MobiDB-lite"/>
    </source>
</evidence>
<sequence length="157" mass="18112">MVNPVRLFSVRRVPVALLQAYTILTLCAVWMCAFAWFWTYMVIELPKDIGPYSQMSSLSMFLHRAFPMRETNDTSFEYQFEHILILSCVVSVLMLSWTQSKHDLQQKRDKAAAKKAKKPAAKGDGEQDAPAPTPAEKHKEHRDHKDKHKDKHKNRGS</sequence>
<name>A0A7S0ZMG6_NOCSC</name>